<organism evidence="9 10">
    <name type="scientific">Cohnella ginsengisoli</name>
    <dbReference type="NCBI Taxonomy" id="425004"/>
    <lineage>
        <taxon>Bacteria</taxon>
        <taxon>Bacillati</taxon>
        <taxon>Bacillota</taxon>
        <taxon>Bacilli</taxon>
        <taxon>Bacillales</taxon>
        <taxon>Paenibacillaceae</taxon>
        <taxon>Cohnella</taxon>
    </lineage>
</organism>
<dbReference type="PANTHER" id="PTHR36838">
    <property type="entry name" value="AUXIN EFFLUX CARRIER FAMILY PROTEIN"/>
    <property type="match status" value="1"/>
</dbReference>
<dbReference type="EMBL" id="JAPDHZ010000008">
    <property type="protein sequence ID" value="MDG0794802.1"/>
    <property type="molecule type" value="Genomic_DNA"/>
</dbReference>
<feature type="transmembrane region" description="Helical" evidence="8">
    <location>
        <begin position="185"/>
        <end position="204"/>
    </location>
</feature>
<comment type="caution">
    <text evidence="9">The sequence shown here is derived from an EMBL/GenBank/DDBJ whole genome shotgun (WGS) entry which is preliminary data.</text>
</comment>
<evidence type="ECO:0000256" key="2">
    <source>
        <dbReference type="ARBA" id="ARBA00010145"/>
    </source>
</evidence>
<protein>
    <submittedName>
        <fullName evidence="9">AEC family transporter</fullName>
    </submittedName>
</protein>
<keyword evidence="6 8" id="KW-1133">Transmembrane helix</keyword>
<feature type="transmembrane region" description="Helical" evidence="8">
    <location>
        <begin position="281"/>
        <end position="302"/>
    </location>
</feature>
<evidence type="ECO:0000313" key="10">
    <source>
        <dbReference type="Proteomes" id="UP001153387"/>
    </source>
</evidence>
<feature type="transmembrane region" description="Helical" evidence="8">
    <location>
        <begin position="65"/>
        <end position="87"/>
    </location>
</feature>
<keyword evidence="3" id="KW-0813">Transport</keyword>
<dbReference type="PANTHER" id="PTHR36838:SF1">
    <property type="entry name" value="SLR1864 PROTEIN"/>
    <property type="match status" value="1"/>
</dbReference>
<gene>
    <name evidence="9" type="ORF">OMP38_31220</name>
</gene>
<evidence type="ECO:0000256" key="1">
    <source>
        <dbReference type="ARBA" id="ARBA00004651"/>
    </source>
</evidence>
<evidence type="ECO:0000256" key="8">
    <source>
        <dbReference type="SAM" id="Phobius"/>
    </source>
</evidence>
<dbReference type="Proteomes" id="UP001153387">
    <property type="component" value="Unassembled WGS sequence"/>
</dbReference>
<evidence type="ECO:0000256" key="3">
    <source>
        <dbReference type="ARBA" id="ARBA00022448"/>
    </source>
</evidence>
<evidence type="ECO:0000256" key="6">
    <source>
        <dbReference type="ARBA" id="ARBA00022989"/>
    </source>
</evidence>
<keyword evidence="4" id="KW-1003">Cell membrane</keyword>
<dbReference type="InterPro" id="IPR004776">
    <property type="entry name" value="Mem_transp_PIN-like"/>
</dbReference>
<comment type="similarity">
    <text evidence="2">Belongs to the auxin efflux carrier (TC 2.A.69) family.</text>
</comment>
<evidence type="ECO:0000256" key="5">
    <source>
        <dbReference type="ARBA" id="ARBA00022692"/>
    </source>
</evidence>
<feature type="transmembrane region" description="Helical" evidence="8">
    <location>
        <begin position="6"/>
        <end position="23"/>
    </location>
</feature>
<comment type="subcellular location">
    <subcellularLocation>
        <location evidence="1">Cell membrane</location>
        <topology evidence="1">Multi-pass membrane protein</topology>
    </subcellularLocation>
</comment>
<feature type="transmembrane region" description="Helical" evidence="8">
    <location>
        <begin position="35"/>
        <end position="53"/>
    </location>
</feature>
<dbReference type="AlphaFoldDB" id="A0A9X4KM75"/>
<sequence>MPYFHTFANVSIPILIACCLGYLYQKYKTPDSRLLADLSLFVLSPCLIVAALAGSDLKTGTLGTVAIYTLLQTALCWAASAAAGRLLRMSEPSRRAMELTTIFSNSNNYGLPLLLLAFGTQGFAIGVTNVVTHVILVNTLGFYLAARASFKPRQAFLQIAKTPLVYAAAVGIALFLFKARLPESLSAGLELVGGAYPAVVLLLLGMQLRKTDWRRSLRREIWISLGLRIAVVPLLSYAAIAMLGLHGLTAAVLFVQSCMPAAINSLVLMERYGGDKELVAMNVAFSTVASFLYLPLVVHLAASL</sequence>
<dbReference type="RefSeq" id="WP_277568528.1">
    <property type="nucleotide sequence ID" value="NZ_JAPDHZ010000008.1"/>
</dbReference>
<evidence type="ECO:0000256" key="4">
    <source>
        <dbReference type="ARBA" id="ARBA00022475"/>
    </source>
</evidence>
<dbReference type="GO" id="GO:0005886">
    <property type="term" value="C:plasma membrane"/>
    <property type="evidence" value="ECO:0007669"/>
    <property type="project" value="UniProtKB-SubCell"/>
</dbReference>
<dbReference type="InterPro" id="IPR038770">
    <property type="entry name" value="Na+/solute_symporter_sf"/>
</dbReference>
<name>A0A9X4KM75_9BACL</name>
<evidence type="ECO:0000313" key="9">
    <source>
        <dbReference type="EMBL" id="MDG0794802.1"/>
    </source>
</evidence>
<feature type="transmembrane region" description="Helical" evidence="8">
    <location>
        <begin position="162"/>
        <end position="179"/>
    </location>
</feature>
<feature type="transmembrane region" description="Helical" evidence="8">
    <location>
        <begin position="251"/>
        <end position="269"/>
    </location>
</feature>
<reference evidence="9 10" key="1">
    <citation type="submission" date="2022-10" db="EMBL/GenBank/DDBJ databases">
        <title>Comparative genomic analysis of Cohnella hashimotonis sp. nov., isolated from the International Space Station.</title>
        <authorList>
            <person name="Simpson A."/>
            <person name="Venkateswaran K."/>
        </authorList>
    </citation>
    <scope>NUCLEOTIDE SEQUENCE [LARGE SCALE GENOMIC DNA]</scope>
    <source>
        <strain evidence="9 10">DSM 18997</strain>
    </source>
</reference>
<evidence type="ECO:0000256" key="7">
    <source>
        <dbReference type="ARBA" id="ARBA00023136"/>
    </source>
</evidence>
<feature type="transmembrane region" description="Helical" evidence="8">
    <location>
        <begin position="131"/>
        <end position="150"/>
    </location>
</feature>
<dbReference type="Gene3D" id="1.20.1530.20">
    <property type="match status" value="2"/>
</dbReference>
<accession>A0A9X4KM75</accession>
<keyword evidence="10" id="KW-1185">Reference proteome</keyword>
<proteinExistence type="inferred from homology"/>
<keyword evidence="5 8" id="KW-0812">Transmembrane</keyword>
<feature type="transmembrane region" description="Helical" evidence="8">
    <location>
        <begin position="225"/>
        <end position="245"/>
    </location>
</feature>
<dbReference type="Pfam" id="PF03547">
    <property type="entry name" value="Mem_trans"/>
    <property type="match status" value="1"/>
</dbReference>
<dbReference type="GO" id="GO:0055085">
    <property type="term" value="P:transmembrane transport"/>
    <property type="evidence" value="ECO:0007669"/>
    <property type="project" value="InterPro"/>
</dbReference>
<keyword evidence="7 8" id="KW-0472">Membrane</keyword>